<feature type="region of interest" description="Disordered" evidence="1">
    <location>
        <begin position="250"/>
        <end position="273"/>
    </location>
</feature>
<evidence type="ECO:0000313" key="3">
    <source>
        <dbReference type="EMBL" id="CAI6333284.1"/>
    </source>
</evidence>
<evidence type="ECO:0000256" key="1">
    <source>
        <dbReference type="SAM" id="MobiDB-lite"/>
    </source>
</evidence>
<proteinExistence type="predicted"/>
<reference evidence="3" key="1">
    <citation type="submission" date="2023-01" db="EMBL/GenBank/DDBJ databases">
        <authorList>
            <person name="Van Ghelder C."/>
            <person name="Rancurel C."/>
        </authorList>
    </citation>
    <scope>NUCLEOTIDE SEQUENCE</scope>
    <source>
        <strain evidence="3">CNCM I-4278</strain>
    </source>
</reference>
<sequence length="596" mass="66803">MFSWITGPRMTNAIEELEADVGYENTIVDPPETPAHQFAVKAFKHAIFGTPAPEDMAATRKLQKKQLPDTLKTKAPEMLPPKDTTAPSSPSKQPAGIMKTPVTANKTRKSVTFNAHVVDNEGKKEKGSKSGIPDDCPGKFPSPWTPGTELKTGLNSEQKPRTKLMEALHDARTTTQQKSGQKQKARDDSDITVDMGAPRSSSGKYWKEQYERYAEQSEKEVKKLVSKQQLAKNFAKKKDDEVVELVKRIEEERKRHRRREQELEQQNKDQREHLRQVMAENHSTSMEIMALKNRIKVLEKSSNSASQEGKTDIPVYEDGSKDPPTSQYEYDPQLEMSYLSTKSHPRGIGKENSPPKSRHTRRQTVPDARSATPFTANTRLGVGDGQVSTLIGKSPRPRRASHSTTKPSDTASTAKRSSEPFTSASNVNSTTEKATRGYDLASHSSPLPQPSPGPDLWLMDNDESNYGAHDKMAIPISIGSSHPNPTESRRLAARRQMPHAKVDRSKPALHSEKSLPTNVQPRHSQVDHKSNMPFTMNGRDRILESAEVRTETTNRANHHTEISSQALKNKDDQARDRKEQARQRLAERKKRKSTLV</sequence>
<feature type="compositionally biased region" description="Polar residues" evidence="1">
    <location>
        <begin position="514"/>
        <end position="523"/>
    </location>
</feature>
<feature type="compositionally biased region" description="Low complexity" evidence="1">
    <location>
        <begin position="173"/>
        <end position="182"/>
    </location>
</feature>
<feature type="region of interest" description="Disordered" evidence="1">
    <location>
        <begin position="118"/>
        <end position="159"/>
    </location>
</feature>
<evidence type="ECO:0000313" key="4">
    <source>
        <dbReference type="Proteomes" id="UP001152607"/>
    </source>
</evidence>
<feature type="domain" description="Spindle pole body-associated protein cut12" evidence="2">
    <location>
        <begin position="169"/>
        <end position="266"/>
    </location>
</feature>
<feature type="region of interest" description="Disordered" evidence="1">
    <location>
        <begin position="171"/>
        <end position="204"/>
    </location>
</feature>
<feature type="compositionally biased region" description="Basic and acidic residues" evidence="1">
    <location>
        <begin position="500"/>
        <end position="513"/>
    </location>
</feature>
<dbReference type="Pfam" id="PF11500">
    <property type="entry name" value="Cut12"/>
    <property type="match status" value="1"/>
</dbReference>
<dbReference type="OrthoDB" id="5383703at2759"/>
<gene>
    <name evidence="3" type="ORF">PDIGIT_LOCUS6322</name>
</gene>
<keyword evidence="4" id="KW-1185">Reference proteome</keyword>
<dbReference type="InterPro" id="IPR021589">
    <property type="entry name" value="Cut12"/>
</dbReference>
<dbReference type="AlphaFoldDB" id="A0A9W4UDC4"/>
<dbReference type="Proteomes" id="UP001152607">
    <property type="component" value="Unassembled WGS sequence"/>
</dbReference>
<protein>
    <recommendedName>
        <fullName evidence="2">Spindle pole body-associated protein cut12 domain-containing protein</fullName>
    </recommendedName>
</protein>
<dbReference type="EMBL" id="CAOQHR010000004">
    <property type="protein sequence ID" value="CAI6333284.1"/>
    <property type="molecule type" value="Genomic_DNA"/>
</dbReference>
<feature type="compositionally biased region" description="Basic residues" evidence="1">
    <location>
        <begin position="587"/>
        <end position="596"/>
    </location>
</feature>
<feature type="compositionally biased region" description="Polar residues" evidence="1">
    <location>
        <begin position="402"/>
        <end position="432"/>
    </location>
</feature>
<feature type="region of interest" description="Disordered" evidence="1">
    <location>
        <begin position="65"/>
        <end position="98"/>
    </location>
</feature>
<feature type="compositionally biased region" description="Basic and acidic residues" evidence="1">
    <location>
        <begin position="568"/>
        <end position="586"/>
    </location>
</feature>
<accession>A0A9W4UDC4</accession>
<organism evidence="3 4">
    <name type="scientific">Periconia digitata</name>
    <dbReference type="NCBI Taxonomy" id="1303443"/>
    <lineage>
        <taxon>Eukaryota</taxon>
        <taxon>Fungi</taxon>
        <taxon>Dikarya</taxon>
        <taxon>Ascomycota</taxon>
        <taxon>Pezizomycotina</taxon>
        <taxon>Dothideomycetes</taxon>
        <taxon>Pleosporomycetidae</taxon>
        <taxon>Pleosporales</taxon>
        <taxon>Massarineae</taxon>
        <taxon>Periconiaceae</taxon>
        <taxon>Periconia</taxon>
    </lineage>
</organism>
<name>A0A9W4UDC4_9PLEO</name>
<evidence type="ECO:0000259" key="2">
    <source>
        <dbReference type="Pfam" id="PF11500"/>
    </source>
</evidence>
<feature type="compositionally biased region" description="Basic and acidic residues" evidence="1">
    <location>
        <begin position="538"/>
        <end position="552"/>
    </location>
</feature>
<feature type="compositionally biased region" description="Basic and acidic residues" evidence="1">
    <location>
        <begin position="118"/>
        <end position="128"/>
    </location>
</feature>
<feature type="region of interest" description="Disordered" evidence="1">
    <location>
        <begin position="299"/>
        <end position="596"/>
    </location>
</feature>
<comment type="caution">
    <text evidence="3">The sequence shown here is derived from an EMBL/GenBank/DDBJ whole genome shotgun (WGS) entry which is preliminary data.</text>
</comment>